<proteinExistence type="inferred from homology"/>
<dbReference type="Pfam" id="PF00107">
    <property type="entry name" value="ADH_zinc_N"/>
    <property type="match status" value="1"/>
</dbReference>
<name>A0ABN0U8A8_9ACTN</name>
<feature type="domain" description="Enoyl reductase (ER)" evidence="6">
    <location>
        <begin position="9"/>
        <end position="334"/>
    </location>
</feature>
<organism evidence="7 8">
    <name type="scientific">Cryptosporangium japonicum</name>
    <dbReference type="NCBI Taxonomy" id="80872"/>
    <lineage>
        <taxon>Bacteria</taxon>
        <taxon>Bacillati</taxon>
        <taxon>Actinomycetota</taxon>
        <taxon>Actinomycetes</taxon>
        <taxon>Cryptosporangiales</taxon>
        <taxon>Cryptosporangiaceae</taxon>
        <taxon>Cryptosporangium</taxon>
    </lineage>
</organism>
<gene>
    <name evidence="7" type="ORF">GCM10009539_28510</name>
</gene>
<dbReference type="PANTHER" id="PTHR43401:SF2">
    <property type="entry name" value="L-THREONINE 3-DEHYDROGENASE"/>
    <property type="match status" value="1"/>
</dbReference>
<comment type="caution">
    <text evidence="7">The sequence shown here is derived from an EMBL/GenBank/DDBJ whole genome shotgun (WGS) entry which is preliminary data.</text>
</comment>
<dbReference type="Pfam" id="PF08240">
    <property type="entry name" value="ADH_N"/>
    <property type="match status" value="1"/>
</dbReference>
<keyword evidence="2 5" id="KW-0479">Metal-binding</keyword>
<dbReference type="PROSITE" id="PS00059">
    <property type="entry name" value="ADH_ZINC"/>
    <property type="match status" value="1"/>
</dbReference>
<dbReference type="SUPFAM" id="SSF50129">
    <property type="entry name" value="GroES-like"/>
    <property type="match status" value="1"/>
</dbReference>
<evidence type="ECO:0000256" key="3">
    <source>
        <dbReference type="ARBA" id="ARBA00022833"/>
    </source>
</evidence>
<dbReference type="Proteomes" id="UP001500967">
    <property type="component" value="Unassembled WGS sequence"/>
</dbReference>
<dbReference type="EMBL" id="BAAAGX010000010">
    <property type="protein sequence ID" value="GAA0241420.1"/>
    <property type="molecule type" value="Genomic_DNA"/>
</dbReference>
<dbReference type="InterPro" id="IPR036291">
    <property type="entry name" value="NAD(P)-bd_dom_sf"/>
</dbReference>
<dbReference type="SMART" id="SM00829">
    <property type="entry name" value="PKS_ER"/>
    <property type="match status" value="1"/>
</dbReference>
<dbReference type="InterPro" id="IPR050129">
    <property type="entry name" value="Zn_alcohol_dh"/>
</dbReference>
<dbReference type="InterPro" id="IPR002328">
    <property type="entry name" value="ADH_Zn_CS"/>
</dbReference>
<comment type="similarity">
    <text evidence="5">Belongs to the zinc-containing alcohol dehydrogenase family.</text>
</comment>
<dbReference type="Gene3D" id="3.40.50.720">
    <property type="entry name" value="NAD(P)-binding Rossmann-like Domain"/>
    <property type="match status" value="1"/>
</dbReference>
<evidence type="ECO:0000259" key="6">
    <source>
        <dbReference type="SMART" id="SM00829"/>
    </source>
</evidence>
<evidence type="ECO:0000256" key="1">
    <source>
        <dbReference type="ARBA" id="ARBA00001947"/>
    </source>
</evidence>
<dbReference type="PANTHER" id="PTHR43401">
    <property type="entry name" value="L-THREONINE 3-DEHYDROGENASE"/>
    <property type="match status" value="1"/>
</dbReference>
<comment type="cofactor">
    <cofactor evidence="1 5">
        <name>Zn(2+)</name>
        <dbReference type="ChEBI" id="CHEBI:29105"/>
    </cofactor>
</comment>
<dbReference type="SUPFAM" id="SSF51735">
    <property type="entry name" value="NAD(P)-binding Rossmann-fold domains"/>
    <property type="match status" value="1"/>
</dbReference>
<keyword evidence="3 5" id="KW-0862">Zinc</keyword>
<dbReference type="InterPro" id="IPR020843">
    <property type="entry name" value="ER"/>
</dbReference>
<evidence type="ECO:0000256" key="2">
    <source>
        <dbReference type="ARBA" id="ARBA00022723"/>
    </source>
</evidence>
<accession>A0ABN0U8A8</accession>
<protein>
    <submittedName>
        <fullName evidence="7">Alcohol dehydrogenase catalytic domain-containing protein</fullName>
    </submittedName>
</protein>
<evidence type="ECO:0000256" key="4">
    <source>
        <dbReference type="ARBA" id="ARBA00023002"/>
    </source>
</evidence>
<sequence>MRGVAYEGGGALRVAAVESEPPGPGELQVAVAYCGLCGTDLHIAHGTMDARVRTPLVFGHEAAGTVAAVGPGVTGWNVGDPLTVMPLLWDGTCSACLAGHQHICQNLTFVGIDSPGALQQRWNVPASIAVPLPADLDLRTAALVEPVAVAVHDVRRSELQVGDRAVVLGGGPIGVLIGCVARHAGAQVLIAEVDESRRARVAALGFDTVDTATDDVVAAVERWTGGNGADVVFEVSGAAAAVRSTTALAKVRGTIVVVAIHGAAREIDLQRVFWRELRLLGARVYQRSDFERAIELLGQGVIPAGELVTNVVPLDGTAAAMEDLAAGRAMKILVEVGA</sequence>
<dbReference type="InterPro" id="IPR011032">
    <property type="entry name" value="GroES-like_sf"/>
</dbReference>
<evidence type="ECO:0000313" key="8">
    <source>
        <dbReference type="Proteomes" id="UP001500967"/>
    </source>
</evidence>
<keyword evidence="8" id="KW-1185">Reference proteome</keyword>
<dbReference type="InterPro" id="IPR013149">
    <property type="entry name" value="ADH-like_C"/>
</dbReference>
<dbReference type="RefSeq" id="WP_344649278.1">
    <property type="nucleotide sequence ID" value="NZ_BAAAGX010000010.1"/>
</dbReference>
<evidence type="ECO:0000256" key="5">
    <source>
        <dbReference type="RuleBase" id="RU361277"/>
    </source>
</evidence>
<keyword evidence="4" id="KW-0560">Oxidoreductase</keyword>
<dbReference type="Gene3D" id="3.90.180.10">
    <property type="entry name" value="Medium-chain alcohol dehydrogenases, catalytic domain"/>
    <property type="match status" value="1"/>
</dbReference>
<reference evidence="7 8" key="1">
    <citation type="journal article" date="2019" name="Int. J. Syst. Evol. Microbiol.">
        <title>The Global Catalogue of Microorganisms (GCM) 10K type strain sequencing project: providing services to taxonomists for standard genome sequencing and annotation.</title>
        <authorList>
            <consortium name="The Broad Institute Genomics Platform"/>
            <consortium name="The Broad Institute Genome Sequencing Center for Infectious Disease"/>
            <person name="Wu L."/>
            <person name="Ma J."/>
        </authorList>
    </citation>
    <scope>NUCLEOTIDE SEQUENCE [LARGE SCALE GENOMIC DNA]</scope>
    <source>
        <strain evidence="7 8">JCM 10425</strain>
    </source>
</reference>
<dbReference type="InterPro" id="IPR013154">
    <property type="entry name" value="ADH-like_N"/>
</dbReference>
<evidence type="ECO:0000313" key="7">
    <source>
        <dbReference type="EMBL" id="GAA0241420.1"/>
    </source>
</evidence>